<evidence type="ECO:0000313" key="3">
    <source>
        <dbReference type="Proteomes" id="UP000232688"/>
    </source>
</evidence>
<gene>
    <name evidence="2" type="ORF">RhiirA1_466366</name>
</gene>
<evidence type="ECO:0000256" key="1">
    <source>
        <dbReference type="SAM" id="MobiDB-lite"/>
    </source>
</evidence>
<dbReference type="EMBL" id="LLXH01000967">
    <property type="protein sequence ID" value="PKC61567.1"/>
    <property type="molecule type" value="Genomic_DNA"/>
</dbReference>
<organism evidence="2 3">
    <name type="scientific">Rhizophagus irregularis</name>
    <dbReference type="NCBI Taxonomy" id="588596"/>
    <lineage>
        <taxon>Eukaryota</taxon>
        <taxon>Fungi</taxon>
        <taxon>Fungi incertae sedis</taxon>
        <taxon>Mucoromycota</taxon>
        <taxon>Glomeromycotina</taxon>
        <taxon>Glomeromycetes</taxon>
        <taxon>Glomerales</taxon>
        <taxon>Glomeraceae</taxon>
        <taxon>Rhizophagus</taxon>
    </lineage>
</organism>
<proteinExistence type="predicted"/>
<evidence type="ECO:0000313" key="2">
    <source>
        <dbReference type="EMBL" id="PKC61567.1"/>
    </source>
</evidence>
<comment type="caution">
    <text evidence="2">The sequence shown here is derived from an EMBL/GenBank/DDBJ whole genome shotgun (WGS) entry which is preliminary data.</text>
</comment>
<dbReference type="VEuPathDB" id="FungiDB:RhiirA1_466366"/>
<dbReference type="AlphaFoldDB" id="A0A2N0RE33"/>
<dbReference type="VEuPathDB" id="FungiDB:RhiirFUN_013915"/>
<feature type="region of interest" description="Disordered" evidence="1">
    <location>
        <begin position="1"/>
        <end position="27"/>
    </location>
</feature>
<reference evidence="2 3" key="1">
    <citation type="submission" date="2017-10" db="EMBL/GenBank/DDBJ databases">
        <title>Extensive intraspecific genome diversity in a model arbuscular mycorrhizal fungus.</title>
        <authorList>
            <person name="Chen E.C.H."/>
            <person name="Morin E."/>
            <person name="Baudet D."/>
            <person name="Noel J."/>
            <person name="Ndikumana S."/>
            <person name="Charron P."/>
            <person name="St-Onge C."/>
            <person name="Giorgi J."/>
            <person name="Grigoriev I.V."/>
            <person name="Roux C."/>
            <person name="Martin F.M."/>
            <person name="Corradi N."/>
        </authorList>
    </citation>
    <scope>NUCLEOTIDE SEQUENCE [LARGE SCALE GENOMIC DNA]</scope>
    <source>
        <strain evidence="2 3">A1</strain>
    </source>
</reference>
<dbReference type="Proteomes" id="UP000232688">
    <property type="component" value="Unassembled WGS sequence"/>
</dbReference>
<evidence type="ECO:0008006" key="4">
    <source>
        <dbReference type="Google" id="ProtNLM"/>
    </source>
</evidence>
<name>A0A2N0RE33_9GLOM</name>
<protein>
    <recommendedName>
        <fullName evidence="4">HTH psq-type domain-containing protein</fullName>
    </recommendedName>
</protein>
<sequence>MPLQKKRRQNRVVSKRVANKKTVKRHRNSYSIEQKKQVVAYAKENGIIKASKYFELDKSMVSRWVNSNEKWANETNQNSKHVGSGQKSFYPEAEKELYDWIIEQRKQGLGVIYAIA</sequence>
<reference evidence="2 3" key="2">
    <citation type="submission" date="2017-10" db="EMBL/GenBank/DDBJ databases">
        <title>Genome analyses suggest a sexual origin of heterokaryosis in a supposedly ancient asexual fungus.</title>
        <authorList>
            <person name="Corradi N."/>
            <person name="Sedzielewska K."/>
            <person name="Noel J."/>
            <person name="Charron P."/>
            <person name="Farinelli L."/>
            <person name="Marton T."/>
            <person name="Kruger M."/>
            <person name="Pelin A."/>
            <person name="Brachmann A."/>
            <person name="Corradi N."/>
        </authorList>
    </citation>
    <scope>NUCLEOTIDE SEQUENCE [LARGE SCALE GENOMIC DNA]</scope>
    <source>
        <strain evidence="2 3">A1</strain>
    </source>
</reference>
<accession>A0A2N0RE33</accession>